<protein>
    <recommendedName>
        <fullName evidence="4">Secreted protein</fullName>
    </recommendedName>
</protein>
<evidence type="ECO:0000313" key="2">
    <source>
        <dbReference type="EMBL" id="MFD2613410.1"/>
    </source>
</evidence>
<feature type="compositionally biased region" description="Basic and acidic residues" evidence="1">
    <location>
        <begin position="67"/>
        <end position="85"/>
    </location>
</feature>
<gene>
    <name evidence="2" type="ORF">ACFSUF_13345</name>
</gene>
<evidence type="ECO:0008006" key="4">
    <source>
        <dbReference type="Google" id="ProtNLM"/>
    </source>
</evidence>
<proteinExistence type="predicted"/>
<dbReference type="Proteomes" id="UP001597541">
    <property type="component" value="Unassembled WGS sequence"/>
</dbReference>
<dbReference type="EMBL" id="JBHUME010000008">
    <property type="protein sequence ID" value="MFD2613410.1"/>
    <property type="molecule type" value="Genomic_DNA"/>
</dbReference>
<dbReference type="PROSITE" id="PS51257">
    <property type="entry name" value="PROKAR_LIPOPROTEIN"/>
    <property type="match status" value="1"/>
</dbReference>
<evidence type="ECO:0000256" key="1">
    <source>
        <dbReference type="SAM" id="MobiDB-lite"/>
    </source>
</evidence>
<organism evidence="2 3">
    <name type="scientific">Paenibacillus gansuensis</name>
    <dbReference type="NCBI Taxonomy" id="306542"/>
    <lineage>
        <taxon>Bacteria</taxon>
        <taxon>Bacillati</taxon>
        <taxon>Bacillota</taxon>
        <taxon>Bacilli</taxon>
        <taxon>Bacillales</taxon>
        <taxon>Paenibacillaceae</taxon>
        <taxon>Paenibacillus</taxon>
    </lineage>
</organism>
<feature type="region of interest" description="Disordered" evidence="1">
    <location>
        <begin position="21"/>
        <end position="46"/>
    </location>
</feature>
<sequence>MKKWITLFIVCTLLLTACSKPDKSGKGHHEHESSHEEHAGPGNQAAEQVKAVWTPGGADGGDTFVRSGEETEISVRLEDSQGKPMDDYDINHEKKMHLIVVSKDLSYFNHVHPEYKGDGTFAVQLNFPNGGEYKLIADFIPSGMSAMTLSHWVTVEGKHAAGSKLQPDKVLAKEINGKQITLTMEKPTAGMETVLKFYLTDAATNEPVKDLEPYLGAVGHVVILSQDTEQYLHVHPADENTTGPEAKFATTFPKSGIYKIWGQFQHNGKVYIVPFVVDVP</sequence>
<comment type="caution">
    <text evidence="2">The sequence shown here is derived from an EMBL/GenBank/DDBJ whole genome shotgun (WGS) entry which is preliminary data.</text>
</comment>
<keyword evidence="3" id="KW-1185">Reference proteome</keyword>
<accession>A0ABW5PDS5</accession>
<name>A0ABW5PDS5_9BACL</name>
<feature type="region of interest" description="Disordered" evidence="1">
    <location>
        <begin position="60"/>
        <end position="85"/>
    </location>
</feature>
<reference evidence="3" key="1">
    <citation type="journal article" date="2019" name="Int. J. Syst. Evol. Microbiol.">
        <title>The Global Catalogue of Microorganisms (GCM) 10K type strain sequencing project: providing services to taxonomists for standard genome sequencing and annotation.</title>
        <authorList>
            <consortium name="The Broad Institute Genomics Platform"/>
            <consortium name="The Broad Institute Genome Sequencing Center for Infectious Disease"/>
            <person name="Wu L."/>
            <person name="Ma J."/>
        </authorList>
    </citation>
    <scope>NUCLEOTIDE SEQUENCE [LARGE SCALE GENOMIC DNA]</scope>
    <source>
        <strain evidence="3">KCTC 3950</strain>
    </source>
</reference>
<feature type="compositionally biased region" description="Basic and acidic residues" evidence="1">
    <location>
        <begin position="21"/>
        <end position="39"/>
    </location>
</feature>
<evidence type="ECO:0000313" key="3">
    <source>
        <dbReference type="Proteomes" id="UP001597541"/>
    </source>
</evidence>
<dbReference type="RefSeq" id="WP_377603407.1">
    <property type="nucleotide sequence ID" value="NZ_JBHUME010000008.1"/>
</dbReference>